<dbReference type="InterPro" id="IPR001806">
    <property type="entry name" value="Small_GTPase"/>
</dbReference>
<dbReference type="PRINTS" id="PR00449">
    <property type="entry name" value="RASTRNSFRMNG"/>
</dbReference>
<keyword evidence="1" id="KW-0547">Nucleotide-binding</keyword>
<dbReference type="PROSITE" id="PS51421">
    <property type="entry name" value="RAS"/>
    <property type="match status" value="1"/>
</dbReference>
<dbReference type="InterPro" id="IPR005225">
    <property type="entry name" value="Small_GTP-bd"/>
</dbReference>
<dbReference type="GO" id="GO:0005525">
    <property type="term" value="F:GTP binding"/>
    <property type="evidence" value="ECO:0007669"/>
    <property type="project" value="UniProtKB-KW"/>
</dbReference>
<sequence>MDSGYDDQFKLLLIGDSNVGKSRLLLRFAEGTSPKSSAPTIGFDFKQRIVNLDGKKINLKVWDTAGQERFSTRTITSNFYRGAHGVILVYDCTDQKSFSNLKHWLEQIDQHAFDGVTKLIVGNKIDLTAEEVVDSATAKEFADRLKIKFIETSAKSAANVEQAFMTMAAEIRSRGGTSASTGDNSNKFKIDDSTADTPSSSCWCKWL</sequence>
<evidence type="ECO:0000256" key="3">
    <source>
        <dbReference type="SAM" id="MobiDB-lite"/>
    </source>
</evidence>
<dbReference type="EMBL" id="GBRD01010151">
    <property type="protein sequence ID" value="JAG55673.1"/>
    <property type="molecule type" value="Transcribed_RNA"/>
</dbReference>
<dbReference type="PROSITE" id="PS51417">
    <property type="entry name" value="ARF"/>
    <property type="match status" value="1"/>
</dbReference>
<dbReference type="PROSITE" id="PS51419">
    <property type="entry name" value="RAB"/>
    <property type="match status" value="1"/>
</dbReference>
<dbReference type="GO" id="GO:0003924">
    <property type="term" value="F:GTPase activity"/>
    <property type="evidence" value="ECO:0007669"/>
    <property type="project" value="InterPro"/>
</dbReference>
<dbReference type="SMART" id="SM00173">
    <property type="entry name" value="RAS"/>
    <property type="match status" value="1"/>
</dbReference>
<keyword evidence="2" id="KW-0342">GTP-binding</keyword>
<organism evidence="4">
    <name type="scientific">Lygus hesperus</name>
    <name type="common">Western plant bug</name>
    <dbReference type="NCBI Taxonomy" id="30085"/>
    <lineage>
        <taxon>Eukaryota</taxon>
        <taxon>Metazoa</taxon>
        <taxon>Ecdysozoa</taxon>
        <taxon>Arthropoda</taxon>
        <taxon>Hexapoda</taxon>
        <taxon>Insecta</taxon>
        <taxon>Pterygota</taxon>
        <taxon>Neoptera</taxon>
        <taxon>Paraneoptera</taxon>
        <taxon>Hemiptera</taxon>
        <taxon>Heteroptera</taxon>
        <taxon>Panheteroptera</taxon>
        <taxon>Cimicomorpha</taxon>
        <taxon>Miridae</taxon>
        <taxon>Mirini</taxon>
        <taxon>Lygus</taxon>
    </lineage>
</organism>
<dbReference type="SUPFAM" id="SSF52540">
    <property type="entry name" value="P-loop containing nucleoside triphosphate hydrolases"/>
    <property type="match status" value="1"/>
</dbReference>
<dbReference type="SMART" id="SM00176">
    <property type="entry name" value="RAN"/>
    <property type="match status" value="1"/>
</dbReference>
<dbReference type="PANTHER" id="PTHR47977">
    <property type="entry name" value="RAS-RELATED PROTEIN RAB"/>
    <property type="match status" value="1"/>
</dbReference>
<accession>A0A0K8SQT4</accession>
<dbReference type="InterPro" id="IPR050227">
    <property type="entry name" value="Rab"/>
</dbReference>
<reference evidence="4" key="1">
    <citation type="submission" date="2014-09" db="EMBL/GenBank/DDBJ databases">
        <authorList>
            <person name="Magalhaes I.L.F."/>
            <person name="Oliveira U."/>
            <person name="Santos F.R."/>
            <person name="Vidigal T.H.D.A."/>
            <person name="Brescovit A.D."/>
            <person name="Santos A.J."/>
        </authorList>
    </citation>
    <scope>NUCLEOTIDE SEQUENCE</scope>
</reference>
<feature type="region of interest" description="Disordered" evidence="3">
    <location>
        <begin position="175"/>
        <end position="200"/>
    </location>
</feature>
<protein>
    <recommendedName>
        <fullName evidence="5">Ras-related protein Rab-1A</fullName>
    </recommendedName>
</protein>
<dbReference type="Pfam" id="PF00071">
    <property type="entry name" value="Ras"/>
    <property type="match status" value="1"/>
</dbReference>
<evidence type="ECO:0000256" key="1">
    <source>
        <dbReference type="ARBA" id="ARBA00022741"/>
    </source>
</evidence>
<dbReference type="SMART" id="SM00175">
    <property type="entry name" value="RAB"/>
    <property type="match status" value="1"/>
</dbReference>
<name>A0A0K8SQT4_LYGHE</name>
<dbReference type="EMBL" id="GBRD01007291">
    <property type="protein sequence ID" value="JAG58530.1"/>
    <property type="molecule type" value="Transcribed_RNA"/>
</dbReference>
<dbReference type="NCBIfam" id="TIGR00231">
    <property type="entry name" value="small_GTP"/>
    <property type="match status" value="1"/>
</dbReference>
<evidence type="ECO:0008006" key="5">
    <source>
        <dbReference type="Google" id="ProtNLM"/>
    </source>
</evidence>
<dbReference type="AlphaFoldDB" id="A0A0K8SQT4"/>
<dbReference type="Gene3D" id="3.40.50.300">
    <property type="entry name" value="P-loop containing nucleotide triphosphate hydrolases"/>
    <property type="match status" value="1"/>
</dbReference>
<feature type="compositionally biased region" description="Polar residues" evidence="3">
    <location>
        <begin position="175"/>
        <end position="185"/>
    </location>
</feature>
<evidence type="ECO:0000256" key="2">
    <source>
        <dbReference type="ARBA" id="ARBA00023134"/>
    </source>
</evidence>
<dbReference type="InterPro" id="IPR027417">
    <property type="entry name" value="P-loop_NTPase"/>
</dbReference>
<evidence type="ECO:0000313" key="4">
    <source>
        <dbReference type="EMBL" id="JAG55673.1"/>
    </source>
</evidence>
<dbReference type="FunFam" id="3.40.50.300:FF:001447">
    <property type="entry name" value="Ras-related protein Rab-1B"/>
    <property type="match status" value="1"/>
</dbReference>
<proteinExistence type="predicted"/>
<dbReference type="SMART" id="SM00174">
    <property type="entry name" value="RHO"/>
    <property type="match status" value="1"/>
</dbReference>